<proteinExistence type="predicted"/>
<dbReference type="RefSeq" id="WP_135525255.1">
    <property type="nucleotide sequence ID" value="NZ_SRLH01000002.1"/>
</dbReference>
<accession>A0A4Z0L904</accession>
<protein>
    <submittedName>
        <fullName evidence="1">Uncharacterized protein</fullName>
    </submittedName>
</protein>
<organism evidence="1 2">
    <name type="scientific">Flavobacterium humi</name>
    <dbReference type="NCBI Taxonomy" id="2562683"/>
    <lineage>
        <taxon>Bacteria</taxon>
        <taxon>Pseudomonadati</taxon>
        <taxon>Bacteroidota</taxon>
        <taxon>Flavobacteriia</taxon>
        <taxon>Flavobacteriales</taxon>
        <taxon>Flavobacteriaceae</taxon>
        <taxon>Flavobacterium</taxon>
    </lineage>
</organism>
<name>A0A4Z0L904_9FLAO</name>
<evidence type="ECO:0000313" key="2">
    <source>
        <dbReference type="Proteomes" id="UP000297407"/>
    </source>
</evidence>
<reference evidence="1 2" key="1">
    <citation type="submission" date="2019-04" db="EMBL/GenBank/DDBJ databases">
        <title>Flavobacterium sp. strain DS2-A Genome sequencing and assembly.</title>
        <authorList>
            <person name="Kim I."/>
        </authorList>
    </citation>
    <scope>NUCLEOTIDE SEQUENCE [LARGE SCALE GENOMIC DNA]</scope>
    <source>
        <strain evidence="1 2">DS2-A</strain>
    </source>
</reference>
<evidence type="ECO:0000313" key="1">
    <source>
        <dbReference type="EMBL" id="TGD58945.1"/>
    </source>
</evidence>
<dbReference type="EMBL" id="SRLH01000002">
    <property type="protein sequence ID" value="TGD58945.1"/>
    <property type="molecule type" value="Genomic_DNA"/>
</dbReference>
<gene>
    <name evidence="1" type="ORF">E4635_03590</name>
</gene>
<keyword evidence="2" id="KW-1185">Reference proteome</keyword>
<dbReference type="OrthoDB" id="666888at2"/>
<comment type="caution">
    <text evidence="1">The sequence shown here is derived from an EMBL/GenBank/DDBJ whole genome shotgun (WGS) entry which is preliminary data.</text>
</comment>
<sequence>MVKDKYTQSVNEISKAADIAVKVIKQYPPSYWDEKTVSHVVNCYIEWKNDAENPQPQFANLKSLKFVMQCILTMFHEGHGIFVEEFWKEIKNQKLPYKRENKMVKILKRKKINNIREYDFVIDVMIPYEQEGLINHDEVILLNDLISQFETRKKK</sequence>
<dbReference type="Proteomes" id="UP000297407">
    <property type="component" value="Unassembled WGS sequence"/>
</dbReference>
<dbReference type="AlphaFoldDB" id="A0A4Z0L904"/>